<dbReference type="Gene3D" id="3.40.50.720">
    <property type="entry name" value="NAD(P)-binding Rossmann-like Domain"/>
    <property type="match status" value="1"/>
</dbReference>
<dbReference type="PRINTS" id="PR00081">
    <property type="entry name" value="GDHRDH"/>
</dbReference>
<dbReference type="Proteomes" id="UP000612899">
    <property type="component" value="Unassembled WGS sequence"/>
</dbReference>
<dbReference type="GO" id="GO:0016491">
    <property type="term" value="F:oxidoreductase activity"/>
    <property type="evidence" value="ECO:0007669"/>
    <property type="project" value="UniProtKB-KW"/>
</dbReference>
<dbReference type="PANTHER" id="PTHR44196">
    <property type="entry name" value="DEHYDROGENASE/REDUCTASE SDR FAMILY MEMBER 7B"/>
    <property type="match status" value="1"/>
</dbReference>
<dbReference type="InterPro" id="IPR002347">
    <property type="entry name" value="SDR_fam"/>
</dbReference>
<dbReference type="PANTHER" id="PTHR44196:SF2">
    <property type="entry name" value="SHORT-CHAIN DEHYDROGENASE-RELATED"/>
    <property type="match status" value="1"/>
</dbReference>
<keyword evidence="6" id="KW-1185">Reference proteome</keyword>
<proteinExistence type="inferred from homology"/>
<feature type="compositionally biased region" description="Low complexity" evidence="4">
    <location>
        <begin position="1"/>
        <end position="19"/>
    </location>
</feature>
<dbReference type="PRINTS" id="PR00080">
    <property type="entry name" value="SDRFAMILY"/>
</dbReference>
<comment type="similarity">
    <text evidence="1 3">Belongs to the short-chain dehydrogenases/reductases (SDR) family.</text>
</comment>
<sequence>MTTPVAATPQAAPAATAQKAPRRRTALVTGATAGIGKAFAVRLANDGWDLVLVARDAARLDEFCQALTQTYSVRATPLSADLSTSSGVESVEARLREEAFELLVNNAGLSLNTPFLKSSVEQEEYLLSVNVHAVMRLTHAALPGMVTRRSGNIINVSSVAGFAATMPGSTYPASKAWVIHFSESVGLSVARHGVKVLALCPGFTRSEFHSRAGIDMSKTPNWLWLQAPNVVDAALKDLGKGRSVSVPGWKYKVLVGFMRHTPTRLLRRFARTARVRTGRDTE</sequence>
<dbReference type="CDD" id="cd05233">
    <property type="entry name" value="SDR_c"/>
    <property type="match status" value="1"/>
</dbReference>
<protein>
    <submittedName>
        <fullName evidence="5">Dehydrogenase</fullName>
    </submittedName>
</protein>
<dbReference type="EMBL" id="BONY01000158">
    <property type="protein sequence ID" value="GIH11716.1"/>
    <property type="molecule type" value="Genomic_DNA"/>
</dbReference>
<organism evidence="5 6">
    <name type="scientific">Rhizocola hellebori</name>
    <dbReference type="NCBI Taxonomy" id="1392758"/>
    <lineage>
        <taxon>Bacteria</taxon>
        <taxon>Bacillati</taxon>
        <taxon>Actinomycetota</taxon>
        <taxon>Actinomycetes</taxon>
        <taxon>Micromonosporales</taxon>
        <taxon>Micromonosporaceae</taxon>
        <taxon>Rhizocola</taxon>
    </lineage>
</organism>
<keyword evidence="2" id="KW-0560">Oxidoreductase</keyword>
<comment type="caution">
    <text evidence="5">The sequence shown here is derived from an EMBL/GenBank/DDBJ whole genome shotgun (WGS) entry which is preliminary data.</text>
</comment>
<evidence type="ECO:0000313" key="6">
    <source>
        <dbReference type="Proteomes" id="UP000612899"/>
    </source>
</evidence>
<accession>A0A8J3QJI2</accession>
<dbReference type="Pfam" id="PF00106">
    <property type="entry name" value="adh_short"/>
    <property type="match status" value="1"/>
</dbReference>
<dbReference type="GO" id="GO:0016020">
    <property type="term" value="C:membrane"/>
    <property type="evidence" value="ECO:0007669"/>
    <property type="project" value="TreeGrafter"/>
</dbReference>
<evidence type="ECO:0000313" key="5">
    <source>
        <dbReference type="EMBL" id="GIH11716.1"/>
    </source>
</evidence>
<evidence type="ECO:0000256" key="4">
    <source>
        <dbReference type="SAM" id="MobiDB-lite"/>
    </source>
</evidence>
<dbReference type="RefSeq" id="WP_203915439.1">
    <property type="nucleotide sequence ID" value="NZ_BONY01000158.1"/>
</dbReference>
<gene>
    <name evidence="5" type="ORF">Rhe02_97830</name>
</gene>
<evidence type="ECO:0000256" key="3">
    <source>
        <dbReference type="RuleBase" id="RU000363"/>
    </source>
</evidence>
<dbReference type="InterPro" id="IPR036291">
    <property type="entry name" value="NAD(P)-bd_dom_sf"/>
</dbReference>
<name>A0A8J3QJI2_9ACTN</name>
<dbReference type="SUPFAM" id="SSF51735">
    <property type="entry name" value="NAD(P)-binding Rossmann-fold domains"/>
    <property type="match status" value="1"/>
</dbReference>
<evidence type="ECO:0000256" key="2">
    <source>
        <dbReference type="ARBA" id="ARBA00023002"/>
    </source>
</evidence>
<evidence type="ECO:0000256" key="1">
    <source>
        <dbReference type="ARBA" id="ARBA00006484"/>
    </source>
</evidence>
<dbReference type="AlphaFoldDB" id="A0A8J3QJI2"/>
<reference evidence="5" key="1">
    <citation type="submission" date="2021-01" db="EMBL/GenBank/DDBJ databases">
        <title>Whole genome shotgun sequence of Rhizocola hellebori NBRC 109834.</title>
        <authorList>
            <person name="Komaki H."/>
            <person name="Tamura T."/>
        </authorList>
    </citation>
    <scope>NUCLEOTIDE SEQUENCE</scope>
    <source>
        <strain evidence="5">NBRC 109834</strain>
    </source>
</reference>
<dbReference type="PIRSF" id="PIRSF000126">
    <property type="entry name" value="11-beta-HSD1"/>
    <property type="match status" value="1"/>
</dbReference>
<feature type="region of interest" description="Disordered" evidence="4">
    <location>
        <begin position="1"/>
        <end position="20"/>
    </location>
</feature>